<dbReference type="AlphaFoldDB" id="A0A815KQ82"/>
<accession>A0A815KQ82</accession>
<evidence type="ECO:0000313" key="1">
    <source>
        <dbReference type="EMBL" id="CAF1399421.1"/>
    </source>
</evidence>
<dbReference type="EMBL" id="CAJNOJ010000324">
    <property type="protein sequence ID" value="CAF1399421.1"/>
    <property type="molecule type" value="Genomic_DNA"/>
</dbReference>
<dbReference type="Proteomes" id="UP000663852">
    <property type="component" value="Unassembled WGS sequence"/>
</dbReference>
<name>A0A815KQ82_ADIRI</name>
<evidence type="ECO:0000313" key="2">
    <source>
        <dbReference type="Proteomes" id="UP000663852"/>
    </source>
</evidence>
<gene>
    <name evidence="1" type="ORF">EDS130_LOCUS35918</name>
</gene>
<comment type="caution">
    <text evidence="1">The sequence shown here is derived from an EMBL/GenBank/DDBJ whole genome shotgun (WGS) entry which is preliminary data.</text>
</comment>
<proteinExistence type="predicted"/>
<organism evidence="1 2">
    <name type="scientific">Adineta ricciae</name>
    <name type="common">Rotifer</name>
    <dbReference type="NCBI Taxonomy" id="249248"/>
    <lineage>
        <taxon>Eukaryota</taxon>
        <taxon>Metazoa</taxon>
        <taxon>Spiralia</taxon>
        <taxon>Gnathifera</taxon>
        <taxon>Rotifera</taxon>
        <taxon>Eurotatoria</taxon>
        <taxon>Bdelloidea</taxon>
        <taxon>Adinetida</taxon>
        <taxon>Adinetidae</taxon>
        <taxon>Adineta</taxon>
    </lineage>
</organism>
<reference evidence="1" key="1">
    <citation type="submission" date="2021-02" db="EMBL/GenBank/DDBJ databases">
        <authorList>
            <person name="Nowell W R."/>
        </authorList>
    </citation>
    <scope>NUCLEOTIDE SEQUENCE</scope>
</reference>
<sequence length="110" mass="12931">MAEAVPPTNESHSINDNLETFSLVWLDDRTSTTCDEGENMNKNMRSISKHLIAFQNEDTCQEYIGKRPRRRSNHIEYLHWCLVFINYSKLTQLIFIVKTRSSTENDCKIF</sequence>
<protein>
    <submittedName>
        <fullName evidence="1">Uncharacterized protein</fullName>
    </submittedName>
</protein>